<comment type="caution">
    <text evidence="3">The sequence shown here is derived from an EMBL/GenBank/DDBJ whole genome shotgun (WGS) entry which is preliminary data.</text>
</comment>
<dbReference type="EMBL" id="QOHR01000009">
    <property type="protein sequence ID" value="REC56833.1"/>
    <property type="molecule type" value="Genomic_DNA"/>
</dbReference>
<dbReference type="Pfam" id="PF02021">
    <property type="entry name" value="UPF0102"/>
    <property type="match status" value="1"/>
</dbReference>
<keyword evidence="4" id="KW-1185">Reference proteome</keyword>
<name>A0A3D9BTI8_9RHOB</name>
<accession>A0A3D9BTI8</accession>
<evidence type="ECO:0000313" key="3">
    <source>
        <dbReference type="EMBL" id="REC56833.1"/>
    </source>
</evidence>
<dbReference type="InterPro" id="IPR011856">
    <property type="entry name" value="tRNA_endonuc-like_dom_sf"/>
</dbReference>
<dbReference type="HAMAP" id="MF_00048">
    <property type="entry name" value="UPF0102"/>
    <property type="match status" value="1"/>
</dbReference>
<dbReference type="AlphaFoldDB" id="A0A3D9BTI8"/>
<dbReference type="SUPFAM" id="SSF52980">
    <property type="entry name" value="Restriction endonuclease-like"/>
    <property type="match status" value="1"/>
</dbReference>
<dbReference type="GO" id="GO:0003676">
    <property type="term" value="F:nucleic acid binding"/>
    <property type="evidence" value="ECO:0007669"/>
    <property type="project" value="InterPro"/>
</dbReference>
<proteinExistence type="inferred from homology"/>
<sequence length="144" mass="15615">MTTATIETATIDHVGARAPAGGRRARRGRTAYLSGQAAEESVARHYARAGRQVAARRWRGAAGEIDLVVREGARLVFVEVKAAASFDAAAARLGRRQMDRLCTAAEEFAGGEPMGLLSEMRFDLALVDRRGEVRVIENAFGLDW</sequence>
<dbReference type="Gene3D" id="3.40.1350.10">
    <property type="match status" value="1"/>
</dbReference>
<organism evidence="3 4">
    <name type="scientific">Rhodosalinus sediminis</name>
    <dbReference type="NCBI Taxonomy" id="1940533"/>
    <lineage>
        <taxon>Bacteria</taxon>
        <taxon>Pseudomonadati</taxon>
        <taxon>Pseudomonadota</taxon>
        <taxon>Alphaproteobacteria</taxon>
        <taxon>Rhodobacterales</taxon>
        <taxon>Paracoccaceae</taxon>
        <taxon>Rhodosalinus</taxon>
    </lineage>
</organism>
<dbReference type="OrthoDB" id="9812968at2"/>
<dbReference type="RefSeq" id="WP_115979466.1">
    <property type="nucleotide sequence ID" value="NZ_QOHR01000009.1"/>
</dbReference>
<dbReference type="PANTHER" id="PTHR34039:SF1">
    <property type="entry name" value="UPF0102 PROTEIN YRAN"/>
    <property type="match status" value="1"/>
</dbReference>
<comment type="similarity">
    <text evidence="1 2">Belongs to the UPF0102 family.</text>
</comment>
<evidence type="ECO:0000313" key="4">
    <source>
        <dbReference type="Proteomes" id="UP000257131"/>
    </source>
</evidence>
<evidence type="ECO:0000256" key="2">
    <source>
        <dbReference type="HAMAP-Rule" id="MF_00048"/>
    </source>
</evidence>
<dbReference type="InterPro" id="IPR003509">
    <property type="entry name" value="UPF0102_YraN-like"/>
</dbReference>
<dbReference type="PANTHER" id="PTHR34039">
    <property type="entry name" value="UPF0102 PROTEIN YRAN"/>
    <property type="match status" value="1"/>
</dbReference>
<gene>
    <name evidence="3" type="ORF">DRV84_08535</name>
</gene>
<protein>
    <recommendedName>
        <fullName evidence="2">UPF0102 protein DRV84_08535</fullName>
    </recommendedName>
</protein>
<evidence type="ECO:0000256" key="1">
    <source>
        <dbReference type="ARBA" id="ARBA00006738"/>
    </source>
</evidence>
<dbReference type="Proteomes" id="UP000257131">
    <property type="component" value="Unassembled WGS sequence"/>
</dbReference>
<dbReference type="InterPro" id="IPR011335">
    <property type="entry name" value="Restrct_endonuc-II-like"/>
</dbReference>
<reference evidence="3 4" key="1">
    <citation type="journal article" date="2017" name="Int. J. Syst. Evol. Microbiol.">
        <title>Rhodosalinus sediminis gen. nov., sp. nov., isolated from marine saltern.</title>
        <authorList>
            <person name="Guo L.Y."/>
            <person name="Ling S.K."/>
            <person name="Li C.M."/>
            <person name="Chen G.J."/>
            <person name="Du Z.J."/>
        </authorList>
    </citation>
    <scope>NUCLEOTIDE SEQUENCE [LARGE SCALE GENOMIC DNA]</scope>
    <source>
        <strain evidence="3 4">WDN1C137</strain>
    </source>
</reference>